<feature type="transmembrane region" description="Helical" evidence="1">
    <location>
        <begin position="12"/>
        <end position="30"/>
    </location>
</feature>
<evidence type="ECO:0000313" key="3">
    <source>
        <dbReference type="Proteomes" id="UP000320773"/>
    </source>
</evidence>
<keyword evidence="1" id="KW-0812">Transmembrane</keyword>
<feature type="transmembrane region" description="Helical" evidence="1">
    <location>
        <begin position="149"/>
        <end position="168"/>
    </location>
</feature>
<dbReference type="Pfam" id="PF13858">
    <property type="entry name" value="DUF4199"/>
    <property type="match status" value="1"/>
</dbReference>
<evidence type="ECO:0000313" key="2">
    <source>
        <dbReference type="EMBL" id="TQM41367.1"/>
    </source>
</evidence>
<gene>
    <name evidence="2" type="ORF">BC670_2322</name>
</gene>
<keyword evidence="1" id="KW-0472">Membrane</keyword>
<feature type="transmembrane region" description="Helical" evidence="1">
    <location>
        <begin position="36"/>
        <end position="56"/>
    </location>
</feature>
<name>A0A543G5L9_9FLAO</name>
<organism evidence="2 3">
    <name type="scientific">Flavobacterium branchiophilum</name>
    <dbReference type="NCBI Taxonomy" id="55197"/>
    <lineage>
        <taxon>Bacteria</taxon>
        <taxon>Pseudomonadati</taxon>
        <taxon>Bacteroidota</taxon>
        <taxon>Flavobacteriia</taxon>
        <taxon>Flavobacteriales</taxon>
        <taxon>Flavobacteriaceae</taxon>
        <taxon>Flavobacterium</taxon>
    </lineage>
</organism>
<feature type="transmembrane region" description="Helical" evidence="1">
    <location>
        <begin position="76"/>
        <end position="98"/>
    </location>
</feature>
<reference evidence="2 3" key="1">
    <citation type="submission" date="2019-06" db="EMBL/GenBank/DDBJ databases">
        <title>Genomic Encyclopedia of Archaeal and Bacterial Type Strains, Phase II (KMG-II): from individual species to whole genera.</title>
        <authorList>
            <person name="Goeker M."/>
        </authorList>
    </citation>
    <scope>NUCLEOTIDE SEQUENCE [LARGE SCALE GENOMIC DNA]</scope>
    <source>
        <strain evidence="2 3">DSM 24789</strain>
    </source>
</reference>
<dbReference type="InterPro" id="IPR025250">
    <property type="entry name" value="DUF4199"/>
</dbReference>
<protein>
    <submittedName>
        <fullName evidence="2">Uncharacterized protein DUF4199</fullName>
    </submittedName>
</protein>
<dbReference type="Proteomes" id="UP000320773">
    <property type="component" value="Unassembled WGS sequence"/>
</dbReference>
<evidence type="ECO:0000256" key="1">
    <source>
        <dbReference type="SAM" id="Phobius"/>
    </source>
</evidence>
<sequence>MDERIKKNGITFGILSGLFSVLMTTIIYVVNTNWFTSWWAGVFGFTVSIIIGIVLLSKTQKEFKGDYSFKSAFTTFFICSLVSIFIAVIFNIILFNFIDPELKITLKQNIMKMTVETMQKFGARSSDINEAIKKMKESDQFSVIEQLKGSIYTIILYSIIGLILAAFFKNKPAYKE</sequence>
<proteinExistence type="predicted"/>
<accession>A0A543G5L9</accession>
<keyword evidence="1" id="KW-1133">Transmembrane helix</keyword>
<comment type="caution">
    <text evidence="2">The sequence shown here is derived from an EMBL/GenBank/DDBJ whole genome shotgun (WGS) entry which is preliminary data.</text>
</comment>
<dbReference type="RefSeq" id="WP_089080940.1">
    <property type="nucleotide sequence ID" value="NZ_VFPJ01000001.1"/>
</dbReference>
<dbReference type="AlphaFoldDB" id="A0A543G5L9"/>
<dbReference type="EMBL" id="VFPJ01000001">
    <property type="protein sequence ID" value="TQM41367.1"/>
    <property type="molecule type" value="Genomic_DNA"/>
</dbReference>